<dbReference type="PANTHER" id="PTHR23316">
    <property type="entry name" value="IMPORTIN ALPHA"/>
    <property type="match status" value="1"/>
</dbReference>
<evidence type="ECO:0000256" key="4">
    <source>
        <dbReference type="ARBA" id="ARBA00022927"/>
    </source>
</evidence>
<dbReference type="InterPro" id="IPR011989">
    <property type="entry name" value="ARM-like"/>
</dbReference>
<feature type="domain" description="IBB" evidence="8">
    <location>
        <begin position="1"/>
        <end position="57"/>
    </location>
</feature>
<dbReference type="Pfam" id="PF01749">
    <property type="entry name" value="IBB"/>
    <property type="match status" value="1"/>
</dbReference>
<feature type="repeat" description="ARM" evidence="6">
    <location>
        <begin position="288"/>
        <end position="330"/>
    </location>
</feature>
<dbReference type="InterPro" id="IPR002652">
    <property type="entry name" value="Importin-a_IBB"/>
</dbReference>
<evidence type="ECO:0000259" key="8">
    <source>
        <dbReference type="PROSITE" id="PS51214"/>
    </source>
</evidence>
<feature type="compositionally biased region" description="Basic residues" evidence="7">
    <location>
        <begin position="7"/>
        <end position="26"/>
    </location>
</feature>
<dbReference type="Proteomes" id="UP001146793">
    <property type="component" value="Unassembled WGS sequence"/>
</dbReference>
<keyword evidence="3" id="KW-0677">Repeat</keyword>
<dbReference type="Pfam" id="PF00514">
    <property type="entry name" value="Arm"/>
    <property type="match status" value="4"/>
</dbReference>
<evidence type="ECO:0000313" key="9">
    <source>
        <dbReference type="EMBL" id="KAJ3451768.1"/>
    </source>
</evidence>
<protein>
    <recommendedName>
        <fullName evidence="5">Importin subunit alpha</fullName>
    </recommendedName>
</protein>
<gene>
    <name evidence="9" type="ORF">M0812_03522</name>
</gene>
<evidence type="ECO:0000313" key="10">
    <source>
        <dbReference type="Proteomes" id="UP001146793"/>
    </source>
</evidence>
<feature type="region of interest" description="Disordered" evidence="7">
    <location>
        <begin position="1"/>
        <end position="26"/>
    </location>
</feature>
<evidence type="ECO:0000256" key="6">
    <source>
        <dbReference type="PROSITE-ProRule" id="PRU00259"/>
    </source>
</evidence>
<sequence>MSEFQKKLNRRQKRFKSKSTRNRSRDKRIRITVKHSKNKRSEMLMKRRNILSDNNNNSNDNFVKNEELKIPSIEDLPLLVKGIKSNDQKTIENCTKSIRMMLSVAGDPPIMEILETNLLQTFIQFLQQTENEVLQFESAWILSNICSGTTNQTQQVVQLGVIPLFFEGLESQNLSLRIQCVWGLGNIAGDCINFRNLILETPNSIESIIHIILKNENNVAILQNAAWTLSNLCRGKPHPPYTLIKGVIPIFSKLINHESEQLIIDTCWGLNYLSLGSPENIDEIFKSGYLSKLIQLLKNQSSRVRTPVIRTIGNLVTGDHKQTQIVLNHGLLDNLKNVLNDPQIQIVKEACWVLSNITAGTNKQVDLVIQKNFFPDIFKLLKSDVYVIKKESCWVICNAIYAGSDEHIEYLVKNNVIKLLSPFLDSRESKLARICLESYLRILNVGEKISRNMNFSTNNYAIEMENEGIKKKIRLFYNEYKNKKINRLSEQILISFFSDSESEPEEDEEDNFELQQNKYYINPNFYFDEFPEIEDSDNYLDSNFL</sequence>
<accession>A0AAV8ACZ7</accession>
<dbReference type="PROSITE" id="PS50176">
    <property type="entry name" value="ARM_REPEAT"/>
    <property type="match status" value="2"/>
</dbReference>
<keyword evidence="4 5" id="KW-0653">Protein transport</keyword>
<dbReference type="InterPro" id="IPR000225">
    <property type="entry name" value="Armadillo"/>
</dbReference>
<comment type="caution">
    <text evidence="9">The sequence shown here is derived from an EMBL/GenBank/DDBJ whole genome shotgun (WGS) entry which is preliminary data.</text>
</comment>
<evidence type="ECO:0000256" key="7">
    <source>
        <dbReference type="SAM" id="MobiDB-lite"/>
    </source>
</evidence>
<evidence type="ECO:0000256" key="3">
    <source>
        <dbReference type="ARBA" id="ARBA00022737"/>
    </source>
</evidence>
<dbReference type="GO" id="GO:0006606">
    <property type="term" value="P:protein import into nucleus"/>
    <property type="evidence" value="ECO:0007669"/>
    <property type="project" value="InterPro"/>
</dbReference>
<dbReference type="Gene3D" id="1.25.10.10">
    <property type="entry name" value="Leucine-rich Repeat Variant"/>
    <property type="match status" value="1"/>
</dbReference>
<dbReference type="InterPro" id="IPR016024">
    <property type="entry name" value="ARM-type_fold"/>
</dbReference>
<proteinExistence type="inferred from homology"/>
<dbReference type="SMART" id="SM00185">
    <property type="entry name" value="ARM"/>
    <property type="match status" value="7"/>
</dbReference>
<dbReference type="InterPro" id="IPR024931">
    <property type="entry name" value="Importin_alpha"/>
</dbReference>
<keyword evidence="2 5" id="KW-0813">Transport</keyword>
<dbReference type="PIRSF" id="PIRSF005673">
    <property type="entry name" value="Importin_alpha"/>
    <property type="match status" value="1"/>
</dbReference>
<feature type="repeat" description="ARM" evidence="6">
    <location>
        <begin position="203"/>
        <end position="232"/>
    </location>
</feature>
<dbReference type="EMBL" id="JANTQA010000008">
    <property type="protein sequence ID" value="KAJ3451768.1"/>
    <property type="molecule type" value="Genomic_DNA"/>
</dbReference>
<dbReference type="AlphaFoldDB" id="A0AAV8ACZ7"/>
<organism evidence="9 10">
    <name type="scientific">Anaeramoeba flamelloides</name>
    <dbReference type="NCBI Taxonomy" id="1746091"/>
    <lineage>
        <taxon>Eukaryota</taxon>
        <taxon>Metamonada</taxon>
        <taxon>Anaeramoebidae</taxon>
        <taxon>Anaeramoeba</taxon>
    </lineage>
</organism>
<evidence type="ECO:0000256" key="1">
    <source>
        <dbReference type="ARBA" id="ARBA00010394"/>
    </source>
</evidence>
<dbReference type="GO" id="GO:0005737">
    <property type="term" value="C:cytoplasm"/>
    <property type="evidence" value="ECO:0007669"/>
    <property type="project" value="InterPro"/>
</dbReference>
<reference evidence="9" key="1">
    <citation type="submission" date="2022-08" db="EMBL/GenBank/DDBJ databases">
        <title>Novel sulphate-reducing endosymbionts in the free-living metamonad Anaeramoeba.</title>
        <authorList>
            <person name="Jerlstrom-Hultqvist J."/>
            <person name="Cepicka I."/>
            <person name="Gallot-Lavallee L."/>
            <person name="Salas-Leiva D."/>
            <person name="Curtis B.A."/>
            <person name="Zahonova K."/>
            <person name="Pipaliya S."/>
            <person name="Dacks J."/>
            <person name="Roger A.J."/>
        </authorList>
    </citation>
    <scope>NUCLEOTIDE SEQUENCE</scope>
    <source>
        <strain evidence="9">Busselton2</strain>
    </source>
</reference>
<dbReference type="SUPFAM" id="SSF48371">
    <property type="entry name" value="ARM repeat"/>
    <property type="match status" value="1"/>
</dbReference>
<comment type="similarity">
    <text evidence="1 5">Belongs to the importin alpha family.</text>
</comment>
<evidence type="ECO:0000256" key="2">
    <source>
        <dbReference type="ARBA" id="ARBA00022448"/>
    </source>
</evidence>
<name>A0AAV8ACZ7_9EUKA</name>
<dbReference type="GO" id="GO:0061608">
    <property type="term" value="F:nuclear import signal receptor activity"/>
    <property type="evidence" value="ECO:0007669"/>
    <property type="project" value="InterPro"/>
</dbReference>
<dbReference type="PROSITE" id="PS51214">
    <property type="entry name" value="IBB"/>
    <property type="match status" value="1"/>
</dbReference>
<evidence type="ECO:0000256" key="5">
    <source>
        <dbReference type="PIRNR" id="PIRNR005673"/>
    </source>
</evidence>